<sequence length="290" mass="32199">MYRACFFMEVAGACSWSSYTMDFDFNRNGADDVSNHYRSIGFHIATDDDIEALVDQHILQGAGREVKTPDSHYVEYLLPGGEQLTLPFDEQGRIIDLHPHYRGQGRMTARLEKVLTHDQLPLELSYFAWANPKAGLVGEEARGDYPFLFEVPEYGTMRHLQSLPQTVSVQIAAFAYELSCYADEAEYQAANDPDMPMAVESFIPTGLFADPDGGGEPRAEAMLSGRVLACERKTNAYSGQDYWALLVKTPGGTIDVVSAPQTVEGHPQVGGICKGVFWLSGQLVSDWRNR</sequence>
<dbReference type="Proteomes" id="UP001058650">
    <property type="component" value="Chromosome"/>
</dbReference>
<protein>
    <submittedName>
        <fullName evidence="1">Uncharacterized protein</fullName>
    </submittedName>
</protein>
<evidence type="ECO:0000313" key="2">
    <source>
        <dbReference type="Proteomes" id="UP001058650"/>
    </source>
</evidence>
<dbReference type="RefSeq" id="WP_132221244.1">
    <property type="nucleotide sequence ID" value="NZ_CP103866.1"/>
</dbReference>
<name>A0ABY5U187_LACSH</name>
<accession>A0ABY5U187</accession>
<dbReference type="EMBL" id="CP103866">
    <property type="protein sequence ID" value="UWE03263.1"/>
    <property type="molecule type" value="Genomic_DNA"/>
</dbReference>
<keyword evidence="2" id="KW-1185">Reference proteome</keyword>
<gene>
    <name evidence="1" type="ORF">NYR52_14265</name>
</gene>
<reference evidence="1" key="1">
    <citation type="submission" date="2022-08" db="EMBL/GenBank/DDBJ databases">
        <title>The complete genome sequence of the thermophilic bacterium Laceyella sacchari FBKL4.010 reveals the basis for tetramethylpyrazine biosynthesis in Moutai-flavor Daqu.</title>
        <authorList>
            <person name="Li D."/>
            <person name="Huang W."/>
            <person name="Wang C."/>
            <person name="Qiu S."/>
        </authorList>
    </citation>
    <scope>NUCLEOTIDE SEQUENCE</scope>
    <source>
        <strain evidence="1">FBKL4.014</strain>
    </source>
</reference>
<evidence type="ECO:0000313" key="1">
    <source>
        <dbReference type="EMBL" id="UWE03263.1"/>
    </source>
</evidence>
<organism evidence="1 2">
    <name type="scientific">Laceyella sacchari</name>
    <name type="common">Thermoactinomyces thalpophilus</name>
    <dbReference type="NCBI Taxonomy" id="37482"/>
    <lineage>
        <taxon>Bacteria</taxon>
        <taxon>Bacillati</taxon>
        <taxon>Bacillota</taxon>
        <taxon>Bacilli</taxon>
        <taxon>Bacillales</taxon>
        <taxon>Thermoactinomycetaceae</taxon>
        <taxon>Laceyella</taxon>
    </lineage>
</organism>
<proteinExistence type="predicted"/>